<dbReference type="PROSITE" id="PS50005">
    <property type="entry name" value="TPR"/>
    <property type="match status" value="5"/>
</dbReference>
<feature type="domain" description="Tetratricopeptide repeat protein 21A/21B fifth ARM repeats" evidence="3">
    <location>
        <begin position="53"/>
        <end position="146"/>
    </location>
</feature>
<proteinExistence type="predicted"/>
<feature type="compositionally biased region" description="Basic and acidic residues" evidence="2">
    <location>
        <begin position="643"/>
        <end position="684"/>
    </location>
</feature>
<feature type="region of interest" description="Disordered" evidence="2">
    <location>
        <begin position="537"/>
        <end position="752"/>
    </location>
</feature>
<accession>A0A975F2Z0</accession>
<dbReference type="RefSeq" id="WP_210120112.1">
    <property type="nucleotide sequence ID" value="NZ_CP054142.1"/>
</dbReference>
<gene>
    <name evidence="4" type="ORF">HRQ91_02510</name>
</gene>
<evidence type="ECO:0000313" key="4">
    <source>
        <dbReference type="EMBL" id="QTQ13416.1"/>
    </source>
</evidence>
<feature type="compositionally biased region" description="Acidic residues" evidence="2">
    <location>
        <begin position="732"/>
        <end position="752"/>
    </location>
</feature>
<feature type="compositionally biased region" description="Acidic residues" evidence="2">
    <location>
        <begin position="765"/>
        <end position="774"/>
    </location>
</feature>
<dbReference type="EMBL" id="CP054142">
    <property type="protein sequence ID" value="QTQ13416.1"/>
    <property type="molecule type" value="Genomic_DNA"/>
</dbReference>
<dbReference type="InterPro" id="IPR056835">
    <property type="entry name" value="ARM_TT21_5th"/>
</dbReference>
<dbReference type="InterPro" id="IPR019734">
    <property type="entry name" value="TPR_rpt"/>
</dbReference>
<dbReference type="PANTHER" id="PTHR12558:SF44">
    <property type="entry name" value="TETRATRICOPEPTIDE REPEAT-CONTAINING PROTEIN"/>
    <property type="match status" value="1"/>
</dbReference>
<evidence type="ECO:0000259" key="3">
    <source>
        <dbReference type="Pfam" id="PF25064"/>
    </source>
</evidence>
<keyword evidence="5" id="KW-1185">Reference proteome</keyword>
<dbReference type="Pfam" id="PF13432">
    <property type="entry name" value="TPR_16"/>
    <property type="match status" value="1"/>
</dbReference>
<feature type="compositionally biased region" description="Low complexity" evidence="2">
    <location>
        <begin position="688"/>
        <end position="699"/>
    </location>
</feature>
<feature type="repeat" description="TPR" evidence="1">
    <location>
        <begin position="140"/>
        <end position="173"/>
    </location>
</feature>
<feature type="compositionally biased region" description="Acidic residues" evidence="2">
    <location>
        <begin position="828"/>
        <end position="886"/>
    </location>
</feature>
<feature type="compositionally biased region" description="Basic and acidic residues" evidence="2">
    <location>
        <begin position="597"/>
        <end position="608"/>
    </location>
</feature>
<evidence type="ECO:0000256" key="2">
    <source>
        <dbReference type="SAM" id="MobiDB-lite"/>
    </source>
</evidence>
<dbReference type="AlphaFoldDB" id="A0A975F2Z0"/>
<feature type="region of interest" description="Disordered" evidence="2">
    <location>
        <begin position="765"/>
        <end position="886"/>
    </location>
</feature>
<dbReference type="PANTHER" id="PTHR12558">
    <property type="entry name" value="CELL DIVISION CYCLE 16,23,27"/>
    <property type="match status" value="1"/>
</dbReference>
<dbReference type="Proteomes" id="UP000671908">
    <property type="component" value="Chromosome"/>
</dbReference>
<dbReference type="InterPro" id="IPR011990">
    <property type="entry name" value="TPR-like_helical_dom_sf"/>
</dbReference>
<feature type="region of interest" description="Disordered" evidence="2">
    <location>
        <begin position="948"/>
        <end position="969"/>
    </location>
</feature>
<dbReference type="Gene3D" id="1.25.40.10">
    <property type="entry name" value="Tetratricopeptide repeat domain"/>
    <property type="match status" value="2"/>
</dbReference>
<dbReference type="KEGG" id="tpav:HRQ91_02510"/>
<name>A0A975F2Z0_9SPIR</name>
<protein>
    <submittedName>
        <fullName evidence="4">Tetratricopeptide repeat protein</fullName>
    </submittedName>
</protein>
<evidence type="ECO:0000313" key="5">
    <source>
        <dbReference type="Proteomes" id="UP000671908"/>
    </source>
</evidence>
<sequence>MSNTEVILKRADDATTARDFSLAIRLYKSLLSKKPDSKILMFKLGSTYVKSGNDEKALPYYQKIIAIDPNNFNALVDLGGIYRRMKRFEDSLSVLQKAEKINKSDPQINYNFGFTYKFMGEYEKALSCFRAAIEENPNDVLAYNHMGVIYALRNDHVAAVSIYRRGLKIDPNHPVLNLNLAESFEALKQNDNAAAAYKAALRARPGWQEAIEKYAKLLLRTKHRKTTERMLSQTLDFDSKNVNLHILMGRCLSSQSDYRAALDSYNKALEIDAGSKKAVLGAALMNEKLGVKARSVELMQQLESAEPDDIDIKEKYAHVLLSSEHFEAALKRINTVLKTSPQRLQALNLLGQYYLCVGNDGKAEETYAEIESVNPSYADYLKDASLRCQQIGNTTKAKRYIDRYLKIKPTEPSGLLIAATISEISDAASTALACYHKVLKYDRYNAIALEAVKRLGEKVTEENLRKAEEEKEMEEIDFEDDIPAVSMDIDESLFENSHKDKNGNDFESEEFDFDAWGNEHPVIAKDEGLEFADDEDIEDDDEKPIGLNSLIDDGGPVEPDRKPQRRSGPFDEPADGRGGFEMEDIEDDDILGLGEQSKPRSLPERTPDRTPSQRAPEKPASSDDWEEDLGGFTDDDYKEDDTGDKKADFGTDSDAKGSEDFDSLAKEASEEAIKAAAEAKKSAEEAQEAAQAAQEAAESVKNAQDEDVPAELKEAYDGSDYDEPLAKNVELPVEDEEVLGDEDAETLSEDESAVFDEDFDIENAETLADDDEVLSDEKDIGADDTEIADETTDEDMEFIPPEDLIADDEEPSDAGIIYDETEKAVGGYDEEHEEGDDVLSADEPADEDAELSAVPEEDADVLEDDLSPAEDDLEDIPGDFTEDSGMDETAENKTELLKLFQRLQMLSSCLPPEKKSVFMESMDRIRMDYVVSKLEGRHGLLATAQEIRGSDPTLEQSTEEAHDPELSGAGLTSAVLDIMSEMSDELTDKTLTAALNTILKEAKENLKDAAE</sequence>
<dbReference type="SUPFAM" id="SSF48452">
    <property type="entry name" value="TPR-like"/>
    <property type="match status" value="2"/>
</dbReference>
<feature type="repeat" description="TPR" evidence="1">
    <location>
        <begin position="106"/>
        <end position="139"/>
    </location>
</feature>
<feature type="compositionally biased region" description="Acidic residues" evidence="2">
    <location>
        <begin position="623"/>
        <end position="642"/>
    </location>
</feature>
<dbReference type="Pfam" id="PF13181">
    <property type="entry name" value="TPR_8"/>
    <property type="match status" value="2"/>
</dbReference>
<feature type="repeat" description="TPR" evidence="1">
    <location>
        <begin position="72"/>
        <end position="105"/>
    </location>
</feature>
<keyword evidence="1" id="KW-0802">TPR repeat</keyword>
<feature type="repeat" description="TPR" evidence="1">
    <location>
        <begin position="242"/>
        <end position="275"/>
    </location>
</feature>
<feature type="repeat" description="TPR" evidence="1">
    <location>
        <begin position="38"/>
        <end position="71"/>
    </location>
</feature>
<organism evidence="4 5">
    <name type="scientific">Treponema parvum</name>
    <dbReference type="NCBI Taxonomy" id="138851"/>
    <lineage>
        <taxon>Bacteria</taxon>
        <taxon>Pseudomonadati</taxon>
        <taxon>Spirochaetota</taxon>
        <taxon>Spirochaetia</taxon>
        <taxon>Spirochaetales</taxon>
        <taxon>Treponemataceae</taxon>
        <taxon>Treponema</taxon>
    </lineage>
</organism>
<feature type="compositionally biased region" description="Acidic residues" evidence="2">
    <location>
        <begin position="782"/>
        <end position="797"/>
    </location>
</feature>
<dbReference type="Pfam" id="PF25064">
    <property type="entry name" value="ARM_TT21_5th"/>
    <property type="match status" value="1"/>
</dbReference>
<dbReference type="PROSITE" id="PS50293">
    <property type="entry name" value="TPR_REGION"/>
    <property type="match status" value="2"/>
</dbReference>
<evidence type="ECO:0000256" key="1">
    <source>
        <dbReference type="PROSITE-ProRule" id="PRU00339"/>
    </source>
</evidence>
<dbReference type="GO" id="GO:0051301">
    <property type="term" value="P:cell division"/>
    <property type="evidence" value="ECO:0007669"/>
    <property type="project" value="TreeGrafter"/>
</dbReference>
<feature type="compositionally biased region" description="Acidic residues" evidence="2">
    <location>
        <begin position="581"/>
        <end position="590"/>
    </location>
</feature>
<dbReference type="SMART" id="SM00028">
    <property type="entry name" value="TPR"/>
    <property type="match status" value="9"/>
</dbReference>
<reference evidence="4 5" key="1">
    <citation type="journal article" date="2021" name="Microbiol. Resour. Announc.">
        <title>Complete Genome Sequences of Three Human Oral Treponema parvum Isolates.</title>
        <authorList>
            <person name="Zeng H."/>
            <person name="Watt R.M."/>
        </authorList>
    </citation>
    <scope>NUCLEOTIDE SEQUENCE [LARGE SCALE GENOMIC DNA]</scope>
    <source>
        <strain evidence="4 5">ATCC 700770</strain>
    </source>
</reference>